<keyword evidence="3" id="KW-1185">Reference proteome</keyword>
<evidence type="ECO:0000313" key="3">
    <source>
        <dbReference type="Proteomes" id="UP000617340"/>
    </source>
</evidence>
<evidence type="ECO:0000256" key="1">
    <source>
        <dbReference type="SAM" id="MobiDB-lite"/>
    </source>
</evidence>
<evidence type="ECO:0000313" key="2">
    <source>
        <dbReference type="EMBL" id="KAF7393783.1"/>
    </source>
</evidence>
<sequence>MRRITMKPFETQGCYRKTIERWTGRSATSIAKEAPSSRESRGGGERGRGTTRYGQEASGNLEGQIVRGGQFLRKFRPEALGEMSSALMVNEPRVASETHLMNSLSIEISGQRESNEREDSQLLKTLDKDPMYENCKLSTVCNATNELHRRRSTTNTI</sequence>
<feature type="compositionally biased region" description="Basic and acidic residues" evidence="1">
    <location>
        <begin position="35"/>
        <end position="48"/>
    </location>
</feature>
<proteinExistence type="predicted"/>
<feature type="region of interest" description="Disordered" evidence="1">
    <location>
        <begin position="25"/>
        <end position="61"/>
    </location>
</feature>
<comment type="caution">
    <text evidence="2">The sequence shown here is derived from an EMBL/GenBank/DDBJ whole genome shotgun (WGS) entry which is preliminary data.</text>
</comment>
<reference evidence="2" key="1">
    <citation type="journal article" date="2020" name="G3 (Bethesda)">
        <title>High-Quality Assemblies for Three Invasive Social Wasps from the &lt;i&gt;Vespula&lt;/i&gt; Genus.</title>
        <authorList>
            <person name="Harrop T.W.R."/>
            <person name="Guhlin J."/>
            <person name="McLaughlin G.M."/>
            <person name="Permina E."/>
            <person name="Stockwell P."/>
            <person name="Gilligan J."/>
            <person name="Le Lec M.F."/>
            <person name="Gruber M.A.M."/>
            <person name="Quinn O."/>
            <person name="Lovegrove M."/>
            <person name="Duncan E.J."/>
            <person name="Remnant E.J."/>
            <person name="Van Eeckhoven J."/>
            <person name="Graham B."/>
            <person name="Knapp R.A."/>
            <person name="Langford K.W."/>
            <person name="Kronenberg Z."/>
            <person name="Press M.O."/>
            <person name="Eacker S.M."/>
            <person name="Wilson-Rankin E.E."/>
            <person name="Purcell J."/>
            <person name="Lester P.J."/>
            <person name="Dearden P.K."/>
        </authorList>
    </citation>
    <scope>NUCLEOTIDE SEQUENCE</scope>
    <source>
        <strain evidence="2">Linc-1</strain>
    </source>
</reference>
<gene>
    <name evidence="2" type="ORF">HZH68_010602</name>
</gene>
<accession>A0A834N4A2</accession>
<name>A0A834N4A2_VESGE</name>
<dbReference type="AlphaFoldDB" id="A0A834N4A2"/>
<organism evidence="2 3">
    <name type="scientific">Vespula germanica</name>
    <name type="common">German yellow jacket</name>
    <name type="synonym">Paravespula germanica</name>
    <dbReference type="NCBI Taxonomy" id="30212"/>
    <lineage>
        <taxon>Eukaryota</taxon>
        <taxon>Metazoa</taxon>
        <taxon>Ecdysozoa</taxon>
        <taxon>Arthropoda</taxon>
        <taxon>Hexapoda</taxon>
        <taxon>Insecta</taxon>
        <taxon>Pterygota</taxon>
        <taxon>Neoptera</taxon>
        <taxon>Endopterygota</taxon>
        <taxon>Hymenoptera</taxon>
        <taxon>Apocrita</taxon>
        <taxon>Aculeata</taxon>
        <taxon>Vespoidea</taxon>
        <taxon>Vespidae</taxon>
        <taxon>Vespinae</taxon>
        <taxon>Vespula</taxon>
    </lineage>
</organism>
<dbReference type="EMBL" id="JACSDZ010000010">
    <property type="protein sequence ID" value="KAF7393783.1"/>
    <property type="molecule type" value="Genomic_DNA"/>
</dbReference>
<protein>
    <submittedName>
        <fullName evidence="2">Uncharacterized protein</fullName>
    </submittedName>
</protein>
<dbReference type="Proteomes" id="UP000617340">
    <property type="component" value="Unassembled WGS sequence"/>
</dbReference>